<dbReference type="OrthoDB" id="302705at2759"/>
<dbReference type="STRING" id="5288.A0A5C5FZL1"/>
<proteinExistence type="predicted"/>
<dbReference type="GO" id="GO:0042392">
    <property type="term" value="F:sphingosine-1-phosphate phosphatase activity"/>
    <property type="evidence" value="ECO:0007669"/>
    <property type="project" value="TreeGrafter"/>
</dbReference>
<organism evidence="2 3">
    <name type="scientific">Rhodotorula diobovata</name>
    <dbReference type="NCBI Taxonomy" id="5288"/>
    <lineage>
        <taxon>Eukaryota</taxon>
        <taxon>Fungi</taxon>
        <taxon>Dikarya</taxon>
        <taxon>Basidiomycota</taxon>
        <taxon>Pucciniomycotina</taxon>
        <taxon>Microbotryomycetes</taxon>
        <taxon>Sporidiobolales</taxon>
        <taxon>Sporidiobolaceae</taxon>
        <taxon>Rhodotorula</taxon>
    </lineage>
</organism>
<evidence type="ECO:0000313" key="2">
    <source>
        <dbReference type="EMBL" id="TNY22095.1"/>
    </source>
</evidence>
<keyword evidence="3" id="KW-1185">Reference proteome</keyword>
<evidence type="ECO:0000313" key="3">
    <source>
        <dbReference type="Proteomes" id="UP000311382"/>
    </source>
</evidence>
<dbReference type="InterPro" id="IPR000326">
    <property type="entry name" value="PAP2/HPO"/>
</dbReference>
<feature type="domain" description="Phosphatidic acid phosphatase type 2/haloperoxidase" evidence="1">
    <location>
        <begin position="33"/>
        <end position="183"/>
    </location>
</feature>
<dbReference type="SMART" id="SM00014">
    <property type="entry name" value="acidPPc"/>
    <property type="match status" value="1"/>
</dbReference>
<gene>
    <name evidence="2" type="ORF">DMC30DRAFT_349579</name>
</gene>
<evidence type="ECO:0000259" key="1">
    <source>
        <dbReference type="SMART" id="SM00014"/>
    </source>
</evidence>
<reference evidence="2 3" key="1">
    <citation type="submission" date="2019-03" db="EMBL/GenBank/DDBJ databases">
        <title>Rhodosporidium diobovatum UCD-FST 08-225 genome sequencing, assembly, and annotation.</title>
        <authorList>
            <person name="Fakankun I.U."/>
            <person name="Fristensky B."/>
            <person name="Levin D.B."/>
        </authorList>
    </citation>
    <scope>NUCLEOTIDE SEQUENCE [LARGE SCALE GENOMIC DNA]</scope>
    <source>
        <strain evidence="2 3">UCD-FST 08-225</strain>
    </source>
</reference>
<sequence length="268" mass="29345">MLRQLWLYTLQHTQFVVTTLTAYFILRIRTAHSLYFGAGTLVAAFSAKALKRCIKQPRPVGAKKFDKTYGMPSTHSSSIAFFGTYLSLSSLLLPLHPRVTSLLPFWDRFASLQAALGPGAAQDSFWRHVASAWGQRVTRVALAGLFLAGTASVCWSRVRLGHHTRAQVVAGASLGSAIALGWMSLWLGIDGWSTLVGRDLGKVVQGVAGGRAAPQWLVGGFKEPALLWERAGEDAAWVLLEAWRERRWDALKDLRAFPLMGRAAGGEL</sequence>
<dbReference type="AlphaFoldDB" id="A0A5C5FZL1"/>
<dbReference type="Proteomes" id="UP000311382">
    <property type="component" value="Unassembled WGS sequence"/>
</dbReference>
<dbReference type="PANTHER" id="PTHR14969:SF13">
    <property type="entry name" value="AT30094P"/>
    <property type="match status" value="1"/>
</dbReference>
<dbReference type="EMBL" id="SOZI01000031">
    <property type="protein sequence ID" value="TNY22095.1"/>
    <property type="molecule type" value="Genomic_DNA"/>
</dbReference>
<dbReference type="PANTHER" id="PTHR14969">
    <property type="entry name" value="SPHINGOSINE-1-PHOSPHATE PHOSPHOHYDROLASE"/>
    <property type="match status" value="1"/>
</dbReference>
<accession>A0A5C5FZL1</accession>
<comment type="caution">
    <text evidence="2">The sequence shown here is derived from an EMBL/GenBank/DDBJ whole genome shotgun (WGS) entry which is preliminary data.</text>
</comment>
<protein>
    <recommendedName>
        <fullName evidence="1">Phosphatidic acid phosphatase type 2/haloperoxidase domain-containing protein</fullName>
    </recommendedName>
</protein>
<dbReference type="Gene3D" id="1.20.144.10">
    <property type="entry name" value="Phosphatidic acid phosphatase type 2/haloperoxidase"/>
    <property type="match status" value="1"/>
</dbReference>
<name>A0A5C5FZL1_9BASI</name>
<dbReference type="Pfam" id="PF01569">
    <property type="entry name" value="PAP2"/>
    <property type="match status" value="1"/>
</dbReference>
<dbReference type="InterPro" id="IPR036938">
    <property type="entry name" value="PAP2/HPO_sf"/>
</dbReference>
<dbReference type="SUPFAM" id="SSF48317">
    <property type="entry name" value="Acid phosphatase/Vanadium-dependent haloperoxidase"/>
    <property type="match status" value="1"/>
</dbReference>